<keyword evidence="8" id="KW-1185">Reference proteome</keyword>
<dbReference type="InterPro" id="IPR001182">
    <property type="entry name" value="FtsW/RodA"/>
</dbReference>
<proteinExistence type="predicted"/>
<dbReference type="Proteomes" id="UP000838686">
    <property type="component" value="Unassembled WGS sequence"/>
</dbReference>
<keyword evidence="7" id="KW-0328">Glycosyltransferase</keyword>
<dbReference type="RefSeq" id="WP_236344286.1">
    <property type="nucleotide sequence ID" value="NZ_CAKMMF010000024.1"/>
</dbReference>
<feature type="transmembrane region" description="Helical" evidence="6">
    <location>
        <begin position="83"/>
        <end position="103"/>
    </location>
</feature>
<reference evidence="7" key="1">
    <citation type="submission" date="2022-01" db="EMBL/GenBank/DDBJ databases">
        <authorList>
            <person name="Criscuolo A."/>
        </authorList>
    </citation>
    <scope>NUCLEOTIDE SEQUENCE</scope>
    <source>
        <strain evidence="7">CIP111893</strain>
    </source>
</reference>
<comment type="subcellular location">
    <subcellularLocation>
        <location evidence="1">Membrane</location>
        <topology evidence="1">Multi-pass membrane protein</topology>
    </subcellularLocation>
</comment>
<protein>
    <submittedName>
        <fullName evidence="7">Peptidoglycan glycosyltransferase MrdB</fullName>
        <ecNumber evidence="7">2.4.1.129</ecNumber>
    </submittedName>
</protein>
<keyword evidence="7" id="KW-0808">Transferase</keyword>
<feature type="transmembrane region" description="Helical" evidence="6">
    <location>
        <begin position="253"/>
        <end position="274"/>
    </location>
</feature>
<evidence type="ECO:0000256" key="2">
    <source>
        <dbReference type="ARBA" id="ARBA00022692"/>
    </source>
</evidence>
<evidence type="ECO:0000256" key="5">
    <source>
        <dbReference type="ARBA" id="ARBA00023136"/>
    </source>
</evidence>
<dbReference type="InterPro" id="IPR047928">
    <property type="entry name" value="Perm_prefix_1"/>
</dbReference>
<name>A0ABN8GQ86_9BACL</name>
<feature type="transmembrane region" description="Helical" evidence="6">
    <location>
        <begin position="372"/>
        <end position="395"/>
    </location>
</feature>
<evidence type="ECO:0000313" key="7">
    <source>
        <dbReference type="EMBL" id="CAH1215351.1"/>
    </source>
</evidence>
<evidence type="ECO:0000256" key="1">
    <source>
        <dbReference type="ARBA" id="ARBA00004141"/>
    </source>
</evidence>
<dbReference type="PANTHER" id="PTHR30474:SF1">
    <property type="entry name" value="PEPTIDOGLYCAN GLYCOSYLTRANSFERASE MRDB"/>
    <property type="match status" value="1"/>
</dbReference>
<evidence type="ECO:0000256" key="3">
    <source>
        <dbReference type="ARBA" id="ARBA00022960"/>
    </source>
</evidence>
<dbReference type="EC" id="2.4.1.129" evidence="7"/>
<keyword evidence="4 6" id="KW-1133">Transmembrane helix</keyword>
<keyword evidence="3" id="KW-0133">Cell shape</keyword>
<dbReference type="NCBIfam" id="NF038403">
    <property type="entry name" value="perm_prefix_1"/>
    <property type="match status" value="1"/>
</dbReference>
<gene>
    <name evidence="7" type="primary">mrdB</name>
    <name evidence="7" type="ORF">PAECIP111893_03933</name>
</gene>
<dbReference type="EMBL" id="CAKMMF010000024">
    <property type="protein sequence ID" value="CAH1215351.1"/>
    <property type="molecule type" value="Genomic_DNA"/>
</dbReference>
<feature type="transmembrane region" description="Helical" evidence="6">
    <location>
        <begin position="401"/>
        <end position="426"/>
    </location>
</feature>
<feature type="transmembrane region" description="Helical" evidence="6">
    <location>
        <begin position="115"/>
        <end position="135"/>
    </location>
</feature>
<feature type="transmembrane region" description="Helical" evidence="6">
    <location>
        <begin position="141"/>
        <end position="160"/>
    </location>
</feature>
<keyword evidence="2 6" id="KW-0812">Transmembrane</keyword>
<evidence type="ECO:0000256" key="4">
    <source>
        <dbReference type="ARBA" id="ARBA00022989"/>
    </source>
</evidence>
<evidence type="ECO:0000313" key="8">
    <source>
        <dbReference type="Proteomes" id="UP000838686"/>
    </source>
</evidence>
<dbReference type="Pfam" id="PF01098">
    <property type="entry name" value="FTSW_RODA_SPOVE"/>
    <property type="match status" value="1"/>
</dbReference>
<organism evidence="7 8">
    <name type="scientific">Paenibacillus plantiphilus</name>
    <dbReference type="NCBI Taxonomy" id="2905650"/>
    <lineage>
        <taxon>Bacteria</taxon>
        <taxon>Bacillati</taxon>
        <taxon>Bacillota</taxon>
        <taxon>Bacilli</taxon>
        <taxon>Bacillales</taxon>
        <taxon>Paenibacillaceae</taxon>
        <taxon>Paenibacillus</taxon>
    </lineage>
</organism>
<dbReference type="PANTHER" id="PTHR30474">
    <property type="entry name" value="CELL CYCLE PROTEIN"/>
    <property type="match status" value="1"/>
</dbReference>
<feature type="transmembrane region" description="Helical" evidence="6">
    <location>
        <begin position="334"/>
        <end position="356"/>
    </location>
</feature>
<comment type="caution">
    <text evidence="7">The sequence shown here is derived from an EMBL/GenBank/DDBJ whole genome shotgun (WGS) entry which is preliminary data.</text>
</comment>
<feature type="transmembrane region" description="Helical" evidence="6">
    <location>
        <begin position="216"/>
        <end position="241"/>
    </location>
</feature>
<evidence type="ECO:0000256" key="6">
    <source>
        <dbReference type="SAM" id="Phobius"/>
    </source>
</evidence>
<feature type="transmembrane region" description="Helical" evidence="6">
    <location>
        <begin position="172"/>
        <end position="196"/>
    </location>
</feature>
<keyword evidence="5 6" id="KW-0472">Membrane</keyword>
<sequence length="437" mass="48466">MKELQSHPLVQQFLTDVCRYVKAVDQHRSIKAELVDHINDRITEYKGKGMEEDEAVALAVADMGAADAVGSELHRIHRPIMDWSLVGLLLLFLAMGVVAMLSVQAGAAINNGVSLVERTILFSAMGLGIIVVLWFFDYRKIKLYSHWIFGSALMLMLFSAMSGNQINGTKRYLFIGSIGFDTTMIGLLLLLIALPGMSAAKEWSARQTVIQLAYRLVIPLVLFMICVSTVAAVLYIIGFFIHLWMTRRSVRQFGLLAGGTAAIVLFLILFGPSYPFNNYQFVRLTAFLLDDPEGSGYMTAQSMEAINAAGWWGHGIGATLDRLPYVHSDHVIPYVVYCFGWAGGIAIAVIAVFFIVKVGQLVHRQRNHYGKLIMLLLFMLLSIQFIFPMLAAYGLAPITSIAIPFISYGNIQLLLNCVAVGLILTINKRRNMITSMD</sequence>
<accession>A0ABN8GQ86</accession>
<dbReference type="GO" id="GO:0016757">
    <property type="term" value="F:glycosyltransferase activity"/>
    <property type="evidence" value="ECO:0007669"/>
    <property type="project" value="UniProtKB-KW"/>
</dbReference>